<dbReference type="PANTHER" id="PTHR11011">
    <property type="entry name" value="MALE STERILITY PROTEIN 2-RELATED"/>
    <property type="match status" value="1"/>
</dbReference>
<dbReference type="PANTHER" id="PTHR11011:SF45">
    <property type="entry name" value="FATTY ACYL-COA REDUCTASE CG8306-RELATED"/>
    <property type="match status" value="1"/>
</dbReference>
<accession>A0A3P7MQ86</accession>
<dbReference type="GO" id="GO:0005777">
    <property type="term" value="C:peroxisome"/>
    <property type="evidence" value="ECO:0007669"/>
    <property type="project" value="TreeGrafter"/>
</dbReference>
<dbReference type="AlphaFoldDB" id="A0A3P7MQ86"/>
<evidence type="ECO:0000313" key="2">
    <source>
        <dbReference type="EMBL" id="VDN31885.1"/>
    </source>
</evidence>
<dbReference type="OrthoDB" id="429813at2759"/>
<gene>
    <name evidence="2" type="ORF">GPUH_LOCUS18503</name>
</gene>
<dbReference type="Proteomes" id="UP000271098">
    <property type="component" value="Unassembled WGS sequence"/>
</dbReference>
<dbReference type="InterPro" id="IPR033640">
    <property type="entry name" value="FAR_C"/>
</dbReference>
<organism evidence="2 3">
    <name type="scientific">Gongylonema pulchrum</name>
    <dbReference type="NCBI Taxonomy" id="637853"/>
    <lineage>
        <taxon>Eukaryota</taxon>
        <taxon>Metazoa</taxon>
        <taxon>Ecdysozoa</taxon>
        <taxon>Nematoda</taxon>
        <taxon>Chromadorea</taxon>
        <taxon>Rhabditida</taxon>
        <taxon>Spirurina</taxon>
        <taxon>Spiruromorpha</taxon>
        <taxon>Spiruroidea</taxon>
        <taxon>Gongylonematidae</taxon>
        <taxon>Gongylonema</taxon>
    </lineage>
</organism>
<dbReference type="GO" id="GO:0035336">
    <property type="term" value="P:long-chain fatty-acyl-CoA metabolic process"/>
    <property type="evidence" value="ECO:0007669"/>
    <property type="project" value="TreeGrafter"/>
</dbReference>
<dbReference type="InterPro" id="IPR026055">
    <property type="entry name" value="FAR"/>
</dbReference>
<feature type="domain" description="Fatty acyl-CoA reductase C-terminal" evidence="1">
    <location>
        <begin position="36"/>
        <end position="124"/>
    </location>
</feature>
<evidence type="ECO:0000259" key="1">
    <source>
        <dbReference type="Pfam" id="PF03015"/>
    </source>
</evidence>
<reference evidence="2 3" key="1">
    <citation type="submission" date="2018-11" db="EMBL/GenBank/DDBJ databases">
        <authorList>
            <consortium name="Pathogen Informatics"/>
        </authorList>
    </citation>
    <scope>NUCLEOTIDE SEQUENCE [LARGE SCALE GENOMIC DNA]</scope>
</reference>
<dbReference type="GO" id="GO:0080019">
    <property type="term" value="F:alcohol-forming very long-chain fatty acyl-CoA reductase activity"/>
    <property type="evidence" value="ECO:0007669"/>
    <property type="project" value="InterPro"/>
</dbReference>
<protein>
    <recommendedName>
        <fullName evidence="1">Fatty acyl-CoA reductase C-terminal domain-containing protein</fullName>
    </recommendedName>
</protein>
<dbReference type="EMBL" id="UYRT01086876">
    <property type="protein sequence ID" value="VDN31885.1"/>
    <property type="molecule type" value="Genomic_DNA"/>
</dbReference>
<dbReference type="Pfam" id="PF03015">
    <property type="entry name" value="Sterile"/>
    <property type="match status" value="1"/>
</dbReference>
<sequence length="148" mass="18053">MQRFFRTYPLNECYRVPSTHFHSSRFLFELNFYLKHMIPAYIIDFLKSVWGDRVRFTRVYNKVLKLVETLHYFTTRGWNFESKGLIDLWDSATDEDKRIFNFDVRQLDWNSYLFDYLMGVKRYVEVVFGSYQCAVVVDFYTHVCKVKN</sequence>
<keyword evidence="3" id="KW-1185">Reference proteome</keyword>
<dbReference type="CDD" id="cd09071">
    <property type="entry name" value="FAR_C"/>
    <property type="match status" value="1"/>
</dbReference>
<evidence type="ECO:0000313" key="3">
    <source>
        <dbReference type="Proteomes" id="UP000271098"/>
    </source>
</evidence>
<proteinExistence type="predicted"/>
<name>A0A3P7MQ86_9BILA</name>